<dbReference type="GO" id="GO:0003676">
    <property type="term" value="F:nucleic acid binding"/>
    <property type="evidence" value="ECO:0007669"/>
    <property type="project" value="InterPro"/>
</dbReference>
<reference evidence="2" key="1">
    <citation type="submission" date="2021-03" db="EMBL/GenBank/DDBJ databases">
        <title>Leucobacter chromiisoli sp. nov., isolated from chromium-containing soil of chemical plant.</title>
        <authorList>
            <person name="Xu Z."/>
        </authorList>
    </citation>
    <scope>NUCLEOTIDE SEQUENCE</scope>
    <source>
        <strain evidence="2">K 70/01</strain>
    </source>
</reference>
<dbReference type="GO" id="GO:0008408">
    <property type="term" value="F:3'-5' exonuclease activity"/>
    <property type="evidence" value="ECO:0007669"/>
    <property type="project" value="InterPro"/>
</dbReference>
<keyword evidence="3" id="KW-1185">Reference proteome</keyword>
<dbReference type="InterPro" id="IPR044876">
    <property type="entry name" value="HRDC_dom_sf"/>
</dbReference>
<proteinExistence type="predicted"/>
<name>A0A939QF72_9MICO</name>
<dbReference type="GO" id="GO:0006139">
    <property type="term" value="P:nucleobase-containing compound metabolic process"/>
    <property type="evidence" value="ECO:0007669"/>
    <property type="project" value="InterPro"/>
</dbReference>
<dbReference type="Pfam" id="PF18305">
    <property type="entry name" value="DNA_pol_A_exoN"/>
    <property type="match status" value="1"/>
</dbReference>
<dbReference type="InterPro" id="IPR002562">
    <property type="entry name" value="3'-5'_exonuclease_dom"/>
</dbReference>
<accession>A0A939QF72</accession>
<dbReference type="AlphaFoldDB" id="A0A939QF72"/>
<dbReference type="SUPFAM" id="SSF47819">
    <property type="entry name" value="HRDC-like"/>
    <property type="match status" value="1"/>
</dbReference>
<organism evidence="2 3">
    <name type="scientific">Leucobacter tardus</name>
    <dbReference type="NCBI Taxonomy" id="501483"/>
    <lineage>
        <taxon>Bacteria</taxon>
        <taxon>Bacillati</taxon>
        <taxon>Actinomycetota</taxon>
        <taxon>Actinomycetes</taxon>
        <taxon>Micrococcales</taxon>
        <taxon>Microbacteriaceae</taxon>
        <taxon>Leucobacter</taxon>
    </lineage>
</organism>
<dbReference type="InterPro" id="IPR051086">
    <property type="entry name" value="RNase_D-like"/>
</dbReference>
<dbReference type="InterPro" id="IPR012337">
    <property type="entry name" value="RNaseH-like_sf"/>
</dbReference>
<dbReference type="SMART" id="SM00474">
    <property type="entry name" value="35EXOc"/>
    <property type="match status" value="1"/>
</dbReference>
<dbReference type="InterPro" id="IPR010997">
    <property type="entry name" value="HRDC-like_sf"/>
</dbReference>
<dbReference type="CDD" id="cd06142">
    <property type="entry name" value="RNaseD_exo"/>
    <property type="match status" value="1"/>
</dbReference>
<dbReference type="InterPro" id="IPR002121">
    <property type="entry name" value="HRDC_dom"/>
</dbReference>
<dbReference type="PANTHER" id="PTHR47649">
    <property type="entry name" value="RIBONUCLEASE D"/>
    <property type="match status" value="1"/>
</dbReference>
<dbReference type="InterPro" id="IPR036397">
    <property type="entry name" value="RNaseH_sf"/>
</dbReference>
<sequence>MVADDATLLEVADRLAAGTGPIGIDTERASGFRYGGRAYLVQVFRRGAGTFLFDPLGITSFAPLMRALAGTEWVLHAATQDIPCLDELGLRPPELFDTELAARLLGYERVGLGALVESTLGITLAKAHSAADWSKRPLPESWLEYAALDVALLPDLRDAISADLRAAQKTEFAVQEFADILTREPKSAAVQPWRRLSGLSKLRSPRDLAVARELWLARDALARERDIAPGRLLPDASIVAAAAAGPRSAGALAGLRTFSGRTSRSELDRWWQAIMQGKTTTDLPDLRFREPGTLPQHRSWANRHPDAAARLQAAREALDTECERLRIPRENLLTPEVLRRLAWQPPEPLTVDAVDQRMEELGAREWQRSITAPILTEAFVGTE</sequence>
<dbReference type="PROSITE" id="PS50967">
    <property type="entry name" value="HRDC"/>
    <property type="match status" value="1"/>
</dbReference>
<dbReference type="Gene3D" id="1.10.150.80">
    <property type="entry name" value="HRDC domain"/>
    <property type="match status" value="2"/>
</dbReference>
<protein>
    <submittedName>
        <fullName evidence="2">Ribonuclease D</fullName>
    </submittedName>
</protein>
<dbReference type="SMART" id="SM00341">
    <property type="entry name" value="HRDC"/>
    <property type="match status" value="1"/>
</dbReference>
<dbReference type="Pfam" id="PF01612">
    <property type="entry name" value="DNA_pol_A_exo1"/>
    <property type="match status" value="1"/>
</dbReference>
<dbReference type="RefSeq" id="WP_208240350.1">
    <property type="nucleotide sequence ID" value="NZ_BAAAQU010000002.1"/>
</dbReference>
<dbReference type="GO" id="GO:0000166">
    <property type="term" value="F:nucleotide binding"/>
    <property type="evidence" value="ECO:0007669"/>
    <property type="project" value="InterPro"/>
</dbReference>
<dbReference type="PANTHER" id="PTHR47649:SF1">
    <property type="entry name" value="RIBONUCLEASE D"/>
    <property type="match status" value="1"/>
</dbReference>
<gene>
    <name evidence="2" type="ORF">J4H85_08675</name>
</gene>
<dbReference type="Proteomes" id="UP000668403">
    <property type="component" value="Unassembled WGS sequence"/>
</dbReference>
<evidence type="ECO:0000313" key="2">
    <source>
        <dbReference type="EMBL" id="MBO2990063.1"/>
    </source>
</evidence>
<evidence type="ECO:0000313" key="3">
    <source>
        <dbReference type="Proteomes" id="UP000668403"/>
    </source>
</evidence>
<dbReference type="Pfam" id="PF00570">
    <property type="entry name" value="HRDC"/>
    <property type="match status" value="1"/>
</dbReference>
<evidence type="ECO:0000259" key="1">
    <source>
        <dbReference type="PROSITE" id="PS50967"/>
    </source>
</evidence>
<comment type="caution">
    <text evidence="2">The sequence shown here is derived from an EMBL/GenBank/DDBJ whole genome shotgun (WGS) entry which is preliminary data.</text>
</comment>
<feature type="domain" description="HRDC" evidence="1">
    <location>
        <begin position="204"/>
        <end position="284"/>
    </location>
</feature>
<dbReference type="EMBL" id="JAGFBF010000005">
    <property type="protein sequence ID" value="MBO2990063.1"/>
    <property type="molecule type" value="Genomic_DNA"/>
</dbReference>
<dbReference type="Gene3D" id="3.30.420.10">
    <property type="entry name" value="Ribonuclease H-like superfamily/Ribonuclease H"/>
    <property type="match status" value="1"/>
</dbReference>
<dbReference type="InterPro" id="IPR041605">
    <property type="entry name" value="Exo_C"/>
</dbReference>
<dbReference type="SUPFAM" id="SSF53098">
    <property type="entry name" value="Ribonuclease H-like"/>
    <property type="match status" value="1"/>
</dbReference>